<dbReference type="InterPro" id="IPR036628">
    <property type="entry name" value="Clp_N_dom_sf"/>
</dbReference>
<keyword evidence="5" id="KW-1185">Reference proteome</keyword>
<dbReference type="InterPro" id="IPR001387">
    <property type="entry name" value="Cro/C1-type_HTH"/>
</dbReference>
<feature type="domain" description="HTH cro/C1-type" evidence="2">
    <location>
        <begin position="25"/>
        <end position="79"/>
    </location>
</feature>
<dbReference type="EMBL" id="BLAY01000306">
    <property type="protein sequence ID" value="GET44204.1"/>
    <property type="molecule type" value="Genomic_DNA"/>
</dbReference>
<evidence type="ECO:0000313" key="5">
    <source>
        <dbReference type="Proteomes" id="UP001050975"/>
    </source>
</evidence>
<gene>
    <name evidence="4" type="ORF">MiSe_90300</name>
</gene>
<reference evidence="4" key="1">
    <citation type="submission" date="2019-10" db="EMBL/GenBank/DDBJ databases">
        <title>Draft genome sequece of Microseira wollei NIES-4236.</title>
        <authorList>
            <person name="Yamaguchi H."/>
            <person name="Suzuki S."/>
            <person name="Kawachi M."/>
        </authorList>
    </citation>
    <scope>NUCLEOTIDE SEQUENCE</scope>
    <source>
        <strain evidence="4">NIES-4236</strain>
    </source>
</reference>
<evidence type="ECO:0008006" key="6">
    <source>
        <dbReference type="Google" id="ProtNLM"/>
    </source>
</evidence>
<dbReference type="Gene3D" id="3.90.1570.10">
    <property type="entry name" value="tt1808, chain A"/>
    <property type="match status" value="1"/>
</dbReference>
<dbReference type="AlphaFoldDB" id="A0AAV3XSU3"/>
<dbReference type="InterPro" id="IPR012296">
    <property type="entry name" value="Nuclease_put_TT1808"/>
</dbReference>
<feature type="domain" description="Clp R" evidence="3">
    <location>
        <begin position="105"/>
        <end position="258"/>
    </location>
</feature>
<dbReference type="InterPro" id="IPR010982">
    <property type="entry name" value="Lambda_DNA-bd_dom_sf"/>
</dbReference>
<dbReference type="Pfam" id="PF05685">
    <property type="entry name" value="Uma2"/>
    <property type="match status" value="1"/>
</dbReference>
<evidence type="ECO:0000313" key="4">
    <source>
        <dbReference type="EMBL" id="GET44204.1"/>
    </source>
</evidence>
<dbReference type="InterPro" id="IPR004176">
    <property type="entry name" value="Clp_R_N"/>
</dbReference>
<proteinExistence type="predicted"/>
<dbReference type="CDD" id="cd00093">
    <property type="entry name" value="HTH_XRE"/>
    <property type="match status" value="1"/>
</dbReference>
<dbReference type="PROSITE" id="PS51903">
    <property type="entry name" value="CLP_R"/>
    <property type="match status" value="1"/>
</dbReference>
<dbReference type="SUPFAM" id="SSF52980">
    <property type="entry name" value="Restriction endonuclease-like"/>
    <property type="match status" value="1"/>
</dbReference>
<sequence length="434" mass="48240">MYYTKDTAWVSPYRKLCHQPMQNRIRVLRTERQWSQAQLAERLGVSRQTINALEVGKYDPSLPLALKIAQLFGTPIEAIFSPEEGTMFAQQSPFNFPNLPDASLFYRFTPRAVKVIKLAQKEARRLGHHFVGTEQILLGLIEEGTGVAAQVLKAAGIHFRPTRIEVEKIIGRGNRITSIGMPFTPRAKLLLICAAESASELGHFYIDTENLLLGLLRGNKQNRLEGQVEGVAVVVLKQLGVDLELLEQQVLQVAPRGADLGIAAQIESQINSAKQAASLVESTDNSTTDFASAEISARFCGLLFAWIEPRQLGRVIGDRTEFHLPDGEVLTPRIAFVAANRLKRVPRIYPELAPDMFVEIKSAFDQLPRLQEKVQQAIALGVKVGLLIDPDGQTVTMYRPDGAVTTLRDRDVLTVPELLSGWELPVSNLWSPMF</sequence>
<dbReference type="Proteomes" id="UP001050975">
    <property type="component" value="Unassembled WGS sequence"/>
</dbReference>
<dbReference type="CDD" id="cd06260">
    <property type="entry name" value="DUF820-like"/>
    <property type="match status" value="1"/>
</dbReference>
<dbReference type="Pfam" id="PF01381">
    <property type="entry name" value="HTH_3"/>
    <property type="match status" value="1"/>
</dbReference>
<dbReference type="PROSITE" id="PS50943">
    <property type="entry name" value="HTH_CROC1"/>
    <property type="match status" value="1"/>
</dbReference>
<dbReference type="SMART" id="SM00530">
    <property type="entry name" value="HTH_XRE"/>
    <property type="match status" value="1"/>
</dbReference>
<dbReference type="SUPFAM" id="SSF47413">
    <property type="entry name" value="lambda repressor-like DNA-binding domains"/>
    <property type="match status" value="1"/>
</dbReference>
<dbReference type="Gene3D" id="1.10.1780.10">
    <property type="entry name" value="Clp, N-terminal domain"/>
    <property type="match status" value="1"/>
</dbReference>
<evidence type="ECO:0000256" key="1">
    <source>
        <dbReference type="PROSITE-ProRule" id="PRU01251"/>
    </source>
</evidence>
<dbReference type="InterPro" id="IPR011335">
    <property type="entry name" value="Restrct_endonuc-II-like"/>
</dbReference>
<dbReference type="PANTHER" id="PTHR34107:SF7">
    <property type="entry name" value="SLR2092 PROTEIN"/>
    <property type="match status" value="1"/>
</dbReference>
<evidence type="ECO:0000259" key="2">
    <source>
        <dbReference type="PROSITE" id="PS50943"/>
    </source>
</evidence>
<organism evidence="4 5">
    <name type="scientific">Microseira wollei NIES-4236</name>
    <dbReference type="NCBI Taxonomy" id="2530354"/>
    <lineage>
        <taxon>Bacteria</taxon>
        <taxon>Bacillati</taxon>
        <taxon>Cyanobacteriota</taxon>
        <taxon>Cyanophyceae</taxon>
        <taxon>Oscillatoriophycideae</taxon>
        <taxon>Aerosakkonematales</taxon>
        <taxon>Aerosakkonemataceae</taxon>
        <taxon>Microseira</taxon>
    </lineage>
</organism>
<dbReference type="SUPFAM" id="SSF81923">
    <property type="entry name" value="Double Clp-N motif"/>
    <property type="match status" value="1"/>
</dbReference>
<keyword evidence="1" id="KW-0677">Repeat</keyword>
<evidence type="ECO:0000259" key="3">
    <source>
        <dbReference type="PROSITE" id="PS51903"/>
    </source>
</evidence>
<dbReference type="RefSeq" id="WP_373873034.1">
    <property type="nucleotide sequence ID" value="NZ_BLAY01000306.1"/>
</dbReference>
<dbReference type="Pfam" id="PF02861">
    <property type="entry name" value="Clp_N"/>
    <property type="match status" value="1"/>
</dbReference>
<accession>A0AAV3XSU3</accession>
<dbReference type="PANTHER" id="PTHR34107">
    <property type="entry name" value="SLL0198 PROTEIN-RELATED"/>
    <property type="match status" value="1"/>
</dbReference>
<name>A0AAV3XSU3_9CYAN</name>
<dbReference type="InterPro" id="IPR008538">
    <property type="entry name" value="Uma2"/>
</dbReference>
<dbReference type="Gene3D" id="1.10.260.40">
    <property type="entry name" value="lambda repressor-like DNA-binding domains"/>
    <property type="match status" value="1"/>
</dbReference>
<protein>
    <recommendedName>
        <fullName evidence="6">XRE family transcriptional regulator</fullName>
    </recommendedName>
</protein>
<dbReference type="GO" id="GO:0003677">
    <property type="term" value="F:DNA binding"/>
    <property type="evidence" value="ECO:0007669"/>
    <property type="project" value="InterPro"/>
</dbReference>
<comment type="caution">
    <text evidence="4">The sequence shown here is derived from an EMBL/GenBank/DDBJ whole genome shotgun (WGS) entry which is preliminary data.</text>
</comment>